<dbReference type="PROSITE" id="PS00330">
    <property type="entry name" value="HEMOLYSIN_CALCIUM"/>
    <property type="match status" value="1"/>
</dbReference>
<dbReference type="Proteomes" id="UP000198440">
    <property type="component" value="Unassembled WGS sequence"/>
</dbReference>
<dbReference type="InterPro" id="IPR013858">
    <property type="entry name" value="Peptidase_M10B_C"/>
</dbReference>
<dbReference type="SUPFAM" id="SSF51120">
    <property type="entry name" value="beta-Roll"/>
    <property type="match status" value="1"/>
</dbReference>
<accession>A0A239D1D5</accession>
<dbReference type="GO" id="GO:0005509">
    <property type="term" value="F:calcium ion binding"/>
    <property type="evidence" value="ECO:0007669"/>
    <property type="project" value="InterPro"/>
</dbReference>
<evidence type="ECO:0000256" key="5">
    <source>
        <dbReference type="ARBA" id="ARBA00022737"/>
    </source>
</evidence>
<reference evidence="7 8" key="1">
    <citation type="submission" date="2017-06" db="EMBL/GenBank/DDBJ databases">
        <authorList>
            <person name="Kim H.J."/>
            <person name="Triplett B.A."/>
        </authorList>
    </citation>
    <scope>NUCLEOTIDE SEQUENCE [LARGE SCALE GENOMIC DNA]</scope>
    <source>
        <strain evidence="7 8">DSM 11445</strain>
    </source>
</reference>
<evidence type="ECO:0000256" key="2">
    <source>
        <dbReference type="ARBA" id="ARBA00004613"/>
    </source>
</evidence>
<dbReference type="InterPro" id="IPR024079">
    <property type="entry name" value="MetalloPept_cat_dom_sf"/>
</dbReference>
<dbReference type="GO" id="GO:0008237">
    <property type="term" value="F:metallopeptidase activity"/>
    <property type="evidence" value="ECO:0007669"/>
    <property type="project" value="InterPro"/>
</dbReference>
<dbReference type="Pfam" id="PF08548">
    <property type="entry name" value="Peptidase_M10_C"/>
    <property type="match status" value="1"/>
</dbReference>
<dbReference type="InterPro" id="IPR001343">
    <property type="entry name" value="Hemolysn_Ca-bd"/>
</dbReference>
<comment type="subcellular location">
    <subcellularLocation>
        <location evidence="2">Secreted</location>
    </subcellularLocation>
</comment>
<dbReference type="SUPFAM" id="SSF55486">
    <property type="entry name" value="Metalloproteases ('zincins'), catalytic domain"/>
    <property type="match status" value="1"/>
</dbReference>
<comment type="cofactor">
    <cofactor evidence="1">
        <name>Ca(2+)</name>
        <dbReference type="ChEBI" id="CHEBI:29108"/>
    </cofactor>
</comment>
<evidence type="ECO:0000256" key="1">
    <source>
        <dbReference type="ARBA" id="ARBA00001913"/>
    </source>
</evidence>
<dbReference type="InterPro" id="IPR018511">
    <property type="entry name" value="Hemolysin-typ_Ca-bd_CS"/>
</dbReference>
<evidence type="ECO:0000256" key="4">
    <source>
        <dbReference type="ARBA" id="ARBA00022525"/>
    </source>
</evidence>
<dbReference type="AlphaFoldDB" id="A0A239D1D5"/>
<evidence type="ECO:0000313" key="7">
    <source>
        <dbReference type="EMBL" id="SNS25624.1"/>
    </source>
</evidence>
<dbReference type="OrthoDB" id="733404at2"/>
<gene>
    <name evidence="7" type="ORF">SAMN04488078_10091</name>
</gene>
<sequence length="722" mass="77621">MCFLCQSLNPETVDYDFHGLTGPTAAATVGEGSSAPTPSKPVYSLDQVATQLTHGYWQSGGGDWRAFDIQAGDTVTVNLDGLDSVGQAAAMAALAAWTAVSGLQFMATSGDADITFQDTDGGAYAYSAVYTGWNEIAYSVVNVHVSWQDNIDYYYQTYIHEIGHALGLGHGGTYNGSADFDSQAHYANDSWQMSVMSYFAQWENPNVDASGMYLNSPQMADILAIQNLYGTPDNVHVGDSVFGDNTNLDATGMDLERGRAVTIFDSSGIDLIDLGTRDYNQRLSLIDATWSDLDGYVGNFGIARGAVIENAITGAGNDHITGNAADNHIQSGDGADTIKPGEGDDTIDGGAGEDTVIFTGASEGYDLMWDGALRISDADLSDGDDGMDMLTDIETLSFADGAFGTIQSDGMVTTVHLYKTGSGLTDETLEVDVADSHIWQSITRSYSATGQRASQTNTYDNGRVLQISFADGQRTQTTMTDTADVYSWESYTDVFDDTGARIVTSQTWDSGKIVDVFYDSEGVRTGSLVTDGGDQFTWQSTARSYEADGMLTEHSFLHDDGSVQVTSYTGGARSALSMTDGPDRAIWSSYTDTFDTETGARVSRVMIYDDGREIETGYSDGQMVSQTIIDGADDFVWHSIAQTFDDEGRLASKVNTFDDGRIMEINFANGLRSSTVQTDAADAYVWASVTESYDDSGALVERITTWDNGTEHVATFGDDLIA</sequence>
<evidence type="ECO:0000259" key="6">
    <source>
        <dbReference type="SMART" id="SM00235"/>
    </source>
</evidence>
<dbReference type="GO" id="GO:0005615">
    <property type="term" value="C:extracellular space"/>
    <property type="evidence" value="ECO:0007669"/>
    <property type="project" value="InterPro"/>
</dbReference>
<comment type="similarity">
    <text evidence="3">Belongs to the peptidase M10B family.</text>
</comment>
<keyword evidence="5" id="KW-0677">Repeat</keyword>
<name>A0A239D1D5_9RHOB</name>
<dbReference type="SMART" id="SM00235">
    <property type="entry name" value="ZnMc"/>
    <property type="match status" value="1"/>
</dbReference>
<feature type="domain" description="Peptidase metallopeptidase" evidence="6">
    <location>
        <begin position="60"/>
        <end position="201"/>
    </location>
</feature>
<dbReference type="Gene3D" id="3.40.390.10">
    <property type="entry name" value="Collagenase (Catalytic Domain)"/>
    <property type="match status" value="1"/>
</dbReference>
<organism evidence="7 8">
    <name type="scientific">Antarctobacter heliothermus</name>
    <dbReference type="NCBI Taxonomy" id="74033"/>
    <lineage>
        <taxon>Bacteria</taxon>
        <taxon>Pseudomonadati</taxon>
        <taxon>Pseudomonadota</taxon>
        <taxon>Alphaproteobacteria</taxon>
        <taxon>Rhodobacterales</taxon>
        <taxon>Roseobacteraceae</taxon>
        <taxon>Antarctobacter</taxon>
    </lineage>
</organism>
<protein>
    <submittedName>
        <fullName evidence="7">Peptidase M10 serralysin C terminal</fullName>
    </submittedName>
</protein>
<dbReference type="GO" id="GO:0006508">
    <property type="term" value="P:proteolysis"/>
    <property type="evidence" value="ECO:0007669"/>
    <property type="project" value="InterPro"/>
</dbReference>
<evidence type="ECO:0000256" key="3">
    <source>
        <dbReference type="ARBA" id="ARBA00009490"/>
    </source>
</evidence>
<dbReference type="EMBL" id="FZON01000009">
    <property type="protein sequence ID" value="SNS25624.1"/>
    <property type="molecule type" value="Genomic_DNA"/>
</dbReference>
<proteinExistence type="inferred from homology"/>
<dbReference type="GO" id="GO:0008270">
    <property type="term" value="F:zinc ion binding"/>
    <property type="evidence" value="ECO:0007669"/>
    <property type="project" value="InterPro"/>
</dbReference>
<keyword evidence="4" id="KW-0964">Secreted</keyword>
<evidence type="ECO:0000313" key="8">
    <source>
        <dbReference type="Proteomes" id="UP000198440"/>
    </source>
</evidence>
<dbReference type="InterPro" id="IPR006026">
    <property type="entry name" value="Peptidase_Metallo"/>
</dbReference>
<dbReference type="Gene3D" id="2.150.10.10">
    <property type="entry name" value="Serralysin-like metalloprotease, C-terminal"/>
    <property type="match status" value="1"/>
</dbReference>
<dbReference type="InterPro" id="IPR011049">
    <property type="entry name" value="Serralysin-like_metalloprot_C"/>
</dbReference>
<dbReference type="Pfam" id="PF00353">
    <property type="entry name" value="HemolysinCabind"/>
    <property type="match status" value="1"/>
</dbReference>
<dbReference type="RefSeq" id="WP_089277062.1">
    <property type="nucleotide sequence ID" value="NZ_FZON01000009.1"/>
</dbReference>